<dbReference type="RefSeq" id="WP_040373234.1">
    <property type="nucleotide sequence ID" value="NZ_CP068053.1"/>
</dbReference>
<reference evidence="1 2" key="1">
    <citation type="submission" date="2021-01" db="EMBL/GenBank/DDBJ databases">
        <title>FDA dAtabase for Regulatory Grade micrObial Sequences (FDA-ARGOS): Supporting development and validation of Infectious Disease Dx tests.</title>
        <authorList>
            <person name="Nelson B."/>
            <person name="Plummer A."/>
            <person name="Tallon L."/>
            <person name="Sadzewicz L."/>
            <person name="Zhao X."/>
            <person name="Boylan J."/>
            <person name="Ott S."/>
            <person name="Bowen H."/>
            <person name="Vavikolanu K."/>
            <person name="Mehta A."/>
            <person name="Aluvathingal J."/>
            <person name="Nadendla S."/>
            <person name="Myers T."/>
            <person name="Yan Y."/>
            <person name="Sichtig H."/>
        </authorList>
    </citation>
    <scope>NUCLEOTIDE SEQUENCE [LARGE SCALE GENOMIC DNA]</scope>
    <source>
        <strain evidence="1 2">FDAARGOS_1161</strain>
    </source>
</reference>
<gene>
    <name evidence="1" type="ORF">I6J18_04445</name>
</gene>
<sequence>MLTTRDKRILEALTIFRCMTRDQIKNLFFRDLKNPVTAANSVLKRLRRDDYIEANTQWKPYTYFLNPSTVKKNSQKISHYLAIVDFYIELCESEKPTLFHVEQRYGSNFMQPDIFMVWKNRSFFVEIQRSRYTTRIMEEKLERYINYFRNKGWYSQSSEYVDQNLPSVWIVSKSPYHVSIDGINIIQTSNVKSFLQRLFSHKEL</sequence>
<dbReference type="EMBL" id="CP068053">
    <property type="protein sequence ID" value="QQT01155.1"/>
    <property type="molecule type" value="Genomic_DNA"/>
</dbReference>
<accession>A0A974NP22</accession>
<keyword evidence="2" id="KW-1185">Reference proteome</keyword>
<dbReference type="AlphaFoldDB" id="A0A974NP22"/>
<protein>
    <submittedName>
        <fullName evidence="1">Replication-relaxation family protein</fullName>
    </submittedName>
</protein>
<proteinExistence type="predicted"/>
<evidence type="ECO:0000313" key="1">
    <source>
        <dbReference type="EMBL" id="QQT01155.1"/>
    </source>
</evidence>
<dbReference type="Proteomes" id="UP000595254">
    <property type="component" value="Chromosome"/>
</dbReference>
<dbReference type="Pfam" id="PF13814">
    <property type="entry name" value="Replic_Relax"/>
    <property type="match status" value="1"/>
</dbReference>
<organism evidence="1 2">
    <name type="scientific">Peribacillus psychrosaccharolyticus</name>
    <name type="common">Bacillus psychrosaccharolyticus</name>
    <dbReference type="NCBI Taxonomy" id="1407"/>
    <lineage>
        <taxon>Bacteria</taxon>
        <taxon>Bacillati</taxon>
        <taxon>Bacillota</taxon>
        <taxon>Bacilli</taxon>
        <taxon>Bacillales</taxon>
        <taxon>Bacillaceae</taxon>
        <taxon>Peribacillus</taxon>
    </lineage>
</organism>
<dbReference type="InterPro" id="IPR025855">
    <property type="entry name" value="Replic_Relax"/>
</dbReference>
<dbReference type="KEGG" id="ppsr:I6J18_04445"/>
<evidence type="ECO:0000313" key="2">
    <source>
        <dbReference type="Proteomes" id="UP000595254"/>
    </source>
</evidence>
<name>A0A974NP22_PERPY</name>